<keyword evidence="2" id="KW-0808">Transferase</keyword>
<name>A0A934JY31_9BACT</name>
<reference evidence="2" key="1">
    <citation type="submission" date="2020-10" db="EMBL/GenBank/DDBJ databases">
        <title>Ca. Dormibacterota MAGs.</title>
        <authorList>
            <person name="Montgomery K."/>
        </authorList>
    </citation>
    <scope>NUCLEOTIDE SEQUENCE [LARGE SCALE GENOMIC DNA]</scope>
    <source>
        <strain evidence="2">SC8812_S17_10</strain>
    </source>
</reference>
<keyword evidence="3" id="KW-1185">Reference proteome</keyword>
<dbReference type="AlphaFoldDB" id="A0A934JY31"/>
<dbReference type="InterPro" id="IPR029063">
    <property type="entry name" value="SAM-dependent_MTases_sf"/>
</dbReference>
<comment type="caution">
    <text evidence="2">The sequence shown here is derived from an EMBL/GenBank/DDBJ whole genome shotgun (WGS) entry which is preliminary data.</text>
</comment>
<gene>
    <name evidence="2" type="ORF">JF922_07775</name>
</gene>
<dbReference type="InterPro" id="IPR013216">
    <property type="entry name" value="Methyltransf_11"/>
</dbReference>
<accession>A0A934JY31</accession>
<organism evidence="2 3">
    <name type="scientific">Candidatus Nephthysia bennettiae</name>
    <dbReference type="NCBI Taxonomy" id="3127016"/>
    <lineage>
        <taxon>Bacteria</taxon>
        <taxon>Bacillati</taxon>
        <taxon>Candidatus Dormiibacterota</taxon>
        <taxon>Candidatus Dormibacteria</taxon>
        <taxon>Candidatus Dormibacterales</taxon>
        <taxon>Candidatus Dormibacteraceae</taxon>
        <taxon>Candidatus Nephthysia</taxon>
    </lineage>
</organism>
<dbReference type="Gene3D" id="3.40.50.150">
    <property type="entry name" value="Vaccinia Virus protein VP39"/>
    <property type="match status" value="1"/>
</dbReference>
<evidence type="ECO:0000313" key="3">
    <source>
        <dbReference type="Proteomes" id="UP000612893"/>
    </source>
</evidence>
<dbReference type="GO" id="GO:0008168">
    <property type="term" value="F:methyltransferase activity"/>
    <property type="evidence" value="ECO:0007669"/>
    <property type="project" value="UniProtKB-KW"/>
</dbReference>
<evidence type="ECO:0000313" key="2">
    <source>
        <dbReference type="EMBL" id="MBJ7597971.1"/>
    </source>
</evidence>
<dbReference type="Proteomes" id="UP000612893">
    <property type="component" value="Unassembled WGS sequence"/>
</dbReference>
<feature type="domain" description="Methyltransferase type 11" evidence="1">
    <location>
        <begin position="26"/>
        <end position="119"/>
    </location>
</feature>
<protein>
    <submittedName>
        <fullName evidence="2">Methyltransferase domain-containing protein</fullName>
    </submittedName>
</protein>
<keyword evidence="2" id="KW-0489">Methyltransferase</keyword>
<dbReference type="SUPFAM" id="SSF53335">
    <property type="entry name" value="S-adenosyl-L-methionine-dependent methyltransferases"/>
    <property type="match status" value="1"/>
</dbReference>
<dbReference type="InterPro" id="IPR052356">
    <property type="entry name" value="Thiol_S-MT"/>
</dbReference>
<dbReference type="Pfam" id="PF08241">
    <property type="entry name" value="Methyltransf_11"/>
    <property type="match status" value="1"/>
</dbReference>
<dbReference type="GO" id="GO:0032259">
    <property type="term" value="P:methylation"/>
    <property type="evidence" value="ECO:0007669"/>
    <property type="project" value="UniProtKB-KW"/>
</dbReference>
<dbReference type="EMBL" id="JAEKNR010000087">
    <property type="protein sequence ID" value="MBJ7597971.1"/>
    <property type="molecule type" value="Genomic_DNA"/>
</dbReference>
<dbReference type="PANTHER" id="PTHR45036:SF1">
    <property type="entry name" value="METHYLTRANSFERASE LIKE 7A"/>
    <property type="match status" value="1"/>
</dbReference>
<evidence type="ECO:0000259" key="1">
    <source>
        <dbReference type="Pfam" id="PF08241"/>
    </source>
</evidence>
<dbReference type="CDD" id="cd02440">
    <property type="entry name" value="AdoMet_MTases"/>
    <property type="match status" value="1"/>
</dbReference>
<sequence>MRTGEKRGQAEHRRRLLDGLSGRVVELGAGSGLNFSHYPTAVTQVVAVEPEGYLRGLAEKAAATAPVPVRVVHGVSGDLPLEDASCDAGVACLVLCTVPDQARALSELARVIRPGGELRFYEHVVSRRSFEAGFQRFADATFWPRVAGGCHLSRDTGHMIEQAGFHIEQCDRFPFSPAPPLPPDPHILGVARRP</sequence>
<dbReference type="PANTHER" id="PTHR45036">
    <property type="entry name" value="METHYLTRANSFERASE LIKE 7B"/>
    <property type="match status" value="1"/>
</dbReference>
<proteinExistence type="predicted"/>